<dbReference type="EMBL" id="CP011509">
    <property type="protein sequence ID" value="AKJ08175.1"/>
    <property type="molecule type" value="Genomic_DNA"/>
</dbReference>
<keyword evidence="4 7" id="KW-0406">Ion transport</keyword>
<dbReference type="Proteomes" id="UP000035579">
    <property type="component" value="Chromosome"/>
</dbReference>
<keyword evidence="7" id="KW-1003">Cell membrane</keyword>
<accession>A0AAC8TJQ3</accession>
<dbReference type="PANTHER" id="PTHR11910">
    <property type="entry name" value="ATP SYNTHASE DELTA CHAIN"/>
    <property type="match status" value="1"/>
</dbReference>
<dbReference type="Pfam" id="PF00213">
    <property type="entry name" value="OSCP"/>
    <property type="match status" value="1"/>
</dbReference>
<keyword evidence="2 7" id="KW-0813">Transport</keyword>
<reference evidence="8 10" key="1">
    <citation type="submission" date="2015-05" db="EMBL/GenBank/DDBJ databases">
        <title>Genome assembly of Archangium gephyra DSM 2261.</title>
        <authorList>
            <person name="Sharma G."/>
            <person name="Subramanian S."/>
        </authorList>
    </citation>
    <scope>NUCLEOTIDE SEQUENCE [LARGE SCALE GENOMIC DNA]</scope>
    <source>
        <strain evidence="8 10">DSM 2261</strain>
    </source>
</reference>
<dbReference type="SUPFAM" id="SSF47928">
    <property type="entry name" value="N-terminal domain of the delta subunit of the F1F0-ATP synthase"/>
    <property type="match status" value="1"/>
</dbReference>
<comment type="function">
    <text evidence="7">F(1)F(0) ATP synthase produces ATP from ADP in the presence of a proton or sodium gradient. F-type ATPases consist of two structural domains, F(1) containing the extramembraneous catalytic core and F(0) containing the membrane proton channel, linked together by a central stalk and a peripheral stalk. During catalysis, ATP synthesis in the catalytic domain of F(1) is coupled via a rotary mechanism of the central stalk subunits to proton translocation.</text>
</comment>
<dbReference type="EMBL" id="QUMU01000007">
    <property type="protein sequence ID" value="REG29908.1"/>
    <property type="molecule type" value="Genomic_DNA"/>
</dbReference>
<dbReference type="Gene3D" id="1.10.520.20">
    <property type="entry name" value="N-terminal domain of the delta subunit of the F1F0-ATP synthase"/>
    <property type="match status" value="1"/>
</dbReference>
<dbReference type="AlphaFoldDB" id="A0AAC8TJQ3"/>
<evidence type="ECO:0000256" key="7">
    <source>
        <dbReference type="HAMAP-Rule" id="MF_01416"/>
    </source>
</evidence>
<dbReference type="RefSeq" id="WP_047861006.1">
    <property type="nucleotide sequence ID" value="NZ_CP011509.1"/>
</dbReference>
<keyword evidence="5 7" id="KW-0472">Membrane</keyword>
<evidence type="ECO:0000313" key="9">
    <source>
        <dbReference type="EMBL" id="REG29908.1"/>
    </source>
</evidence>
<comment type="function">
    <text evidence="7">This protein is part of the stalk that links CF(0) to CF(1). It either transmits conformational changes from CF(0) to CF(1) or is implicated in proton conduction.</text>
</comment>
<protein>
    <recommendedName>
        <fullName evidence="7">ATP synthase subunit delta</fullName>
    </recommendedName>
    <alternativeName>
        <fullName evidence="7">ATP synthase F(1) sector subunit delta</fullName>
    </alternativeName>
    <alternativeName>
        <fullName evidence="7">F-type ATPase subunit delta</fullName>
        <shortName evidence="7">F-ATPase subunit delta</shortName>
    </alternativeName>
</protein>
<evidence type="ECO:0000256" key="1">
    <source>
        <dbReference type="ARBA" id="ARBA00004370"/>
    </source>
</evidence>
<dbReference type="GO" id="GO:0046933">
    <property type="term" value="F:proton-transporting ATP synthase activity, rotational mechanism"/>
    <property type="evidence" value="ECO:0007669"/>
    <property type="project" value="UniProtKB-UniRule"/>
</dbReference>
<keyword evidence="6 7" id="KW-0066">ATP synthesis</keyword>
<dbReference type="GO" id="GO:0045259">
    <property type="term" value="C:proton-transporting ATP synthase complex"/>
    <property type="evidence" value="ECO:0007669"/>
    <property type="project" value="UniProtKB-KW"/>
</dbReference>
<name>A0AAC8TJQ3_9BACT</name>
<evidence type="ECO:0000256" key="4">
    <source>
        <dbReference type="ARBA" id="ARBA00023065"/>
    </source>
</evidence>
<evidence type="ECO:0000256" key="3">
    <source>
        <dbReference type="ARBA" id="ARBA00022781"/>
    </source>
</evidence>
<sequence length="181" mass="19855">MVNVSIARRYARALLDVATEAGRAEAVSEQLTSFSSAVGQNRELADVLFNPAYSREQRARVVESLLKALGPVETVLANSMRLLVDRNRLGYLPDIARLYRDMVDAQAGRLRGHVTSAVPLPADTLQSLAGTLKQLTQRNVVLESRVDPSVLGGVAAQVGSTLYDGTLRTQLEQLRRELKQR</sequence>
<gene>
    <name evidence="7" type="primary">atpH</name>
    <name evidence="8" type="ORF">AA314_09801</name>
    <name evidence="9" type="ORF">ATI61_107605</name>
</gene>
<dbReference type="InterPro" id="IPR000711">
    <property type="entry name" value="ATPase_OSCP/dsu"/>
</dbReference>
<dbReference type="GO" id="GO:0005886">
    <property type="term" value="C:plasma membrane"/>
    <property type="evidence" value="ECO:0007669"/>
    <property type="project" value="UniProtKB-SubCell"/>
</dbReference>
<dbReference type="Proteomes" id="UP000256345">
    <property type="component" value="Unassembled WGS sequence"/>
</dbReference>
<keyword evidence="7" id="KW-0139">CF(1)</keyword>
<comment type="subcellular location">
    <subcellularLocation>
        <location evidence="7">Cell membrane</location>
        <topology evidence="7">Peripheral membrane protein</topology>
    </subcellularLocation>
    <subcellularLocation>
        <location evidence="1">Membrane</location>
    </subcellularLocation>
</comment>
<evidence type="ECO:0000313" key="8">
    <source>
        <dbReference type="EMBL" id="AKJ08175.1"/>
    </source>
</evidence>
<evidence type="ECO:0000313" key="11">
    <source>
        <dbReference type="Proteomes" id="UP000256345"/>
    </source>
</evidence>
<dbReference type="HAMAP" id="MF_01416">
    <property type="entry name" value="ATP_synth_delta_bact"/>
    <property type="match status" value="1"/>
</dbReference>
<reference evidence="9 11" key="2">
    <citation type="submission" date="2018-08" db="EMBL/GenBank/DDBJ databases">
        <title>Genomic Encyclopedia of Archaeal and Bacterial Type Strains, Phase II (KMG-II): from individual species to whole genera.</title>
        <authorList>
            <person name="Goeker M."/>
        </authorList>
    </citation>
    <scope>NUCLEOTIDE SEQUENCE [LARGE SCALE GENOMIC DNA]</scope>
    <source>
        <strain evidence="9 11">DSM 2261</strain>
    </source>
</reference>
<evidence type="ECO:0000256" key="2">
    <source>
        <dbReference type="ARBA" id="ARBA00022448"/>
    </source>
</evidence>
<evidence type="ECO:0000256" key="6">
    <source>
        <dbReference type="ARBA" id="ARBA00023310"/>
    </source>
</evidence>
<comment type="similarity">
    <text evidence="7">Belongs to the ATPase delta chain family.</text>
</comment>
<proteinExistence type="inferred from homology"/>
<evidence type="ECO:0000313" key="10">
    <source>
        <dbReference type="Proteomes" id="UP000035579"/>
    </source>
</evidence>
<dbReference type="KEGG" id="age:AA314_09801"/>
<evidence type="ECO:0000256" key="5">
    <source>
        <dbReference type="ARBA" id="ARBA00023136"/>
    </source>
</evidence>
<keyword evidence="11" id="KW-1185">Reference proteome</keyword>
<organism evidence="8 10">
    <name type="scientific">Archangium gephyra</name>
    <dbReference type="NCBI Taxonomy" id="48"/>
    <lineage>
        <taxon>Bacteria</taxon>
        <taxon>Pseudomonadati</taxon>
        <taxon>Myxococcota</taxon>
        <taxon>Myxococcia</taxon>
        <taxon>Myxococcales</taxon>
        <taxon>Cystobacterineae</taxon>
        <taxon>Archangiaceae</taxon>
        <taxon>Archangium</taxon>
    </lineage>
</organism>
<dbReference type="InterPro" id="IPR026015">
    <property type="entry name" value="ATP_synth_OSCP/delta_N_sf"/>
</dbReference>
<keyword evidence="3 7" id="KW-0375">Hydrogen ion transport</keyword>
<dbReference type="NCBIfam" id="TIGR01145">
    <property type="entry name" value="ATP_synt_delta"/>
    <property type="match status" value="1"/>
</dbReference>
<dbReference type="PRINTS" id="PR00125">
    <property type="entry name" value="ATPASEDELTA"/>
</dbReference>